<dbReference type="Proteomes" id="UP000811545">
    <property type="component" value="Unassembled WGS sequence"/>
</dbReference>
<evidence type="ECO:0000313" key="2">
    <source>
        <dbReference type="Proteomes" id="UP000811545"/>
    </source>
</evidence>
<dbReference type="EMBL" id="QLTW01000249">
    <property type="protein sequence ID" value="MBT9145977.1"/>
    <property type="molecule type" value="Genomic_DNA"/>
</dbReference>
<gene>
    <name evidence="1" type="ORF">DDT42_01856</name>
</gene>
<evidence type="ECO:0000313" key="1">
    <source>
        <dbReference type="EMBL" id="MBT9145977.1"/>
    </source>
</evidence>
<sequence length="74" mass="8518">METETETDLKNIVTRIRGYTSRLREENNELLIWQKDSLALMKAAASELSSSTTCVEKLLLAEELQELIDRAEFK</sequence>
<organism evidence="1 2">
    <name type="scientific">Psychracetigena formicireducens</name>
    <dbReference type="NCBI Taxonomy" id="2986056"/>
    <lineage>
        <taxon>Bacteria</taxon>
        <taxon>Bacillati</taxon>
        <taxon>Candidatus Lithacetigenota</taxon>
        <taxon>Candidatus Psychracetigena</taxon>
    </lineage>
</organism>
<dbReference type="AlphaFoldDB" id="A0A9E2F2Q2"/>
<comment type="caution">
    <text evidence="1">The sequence shown here is derived from an EMBL/GenBank/DDBJ whole genome shotgun (WGS) entry which is preliminary data.</text>
</comment>
<proteinExistence type="predicted"/>
<reference evidence="1 2" key="1">
    <citation type="journal article" date="2021" name="bioRxiv">
        <title>Unique metabolic strategies in Hadean analogues reveal hints for primordial physiology.</title>
        <authorList>
            <person name="Nobu M.K."/>
            <person name="Nakai R."/>
            <person name="Tamazawa S."/>
            <person name="Mori H."/>
            <person name="Toyoda A."/>
            <person name="Ijiri A."/>
            <person name="Suzuki S."/>
            <person name="Kurokawa K."/>
            <person name="Kamagata Y."/>
            <person name="Tamaki H."/>
        </authorList>
    </citation>
    <scope>NUCLEOTIDE SEQUENCE [LARGE SCALE GENOMIC DNA]</scope>
    <source>
        <strain evidence="1">BS525</strain>
    </source>
</reference>
<protein>
    <submittedName>
        <fullName evidence="1">Uncharacterized protein</fullName>
    </submittedName>
</protein>
<accession>A0A9E2F2Q2</accession>
<name>A0A9E2F2Q2_PSYF1</name>